<keyword evidence="3" id="KW-1185">Reference proteome</keyword>
<feature type="compositionally biased region" description="Polar residues" evidence="1">
    <location>
        <begin position="1"/>
        <end position="18"/>
    </location>
</feature>
<accession>A0ABR2EN13</accession>
<name>A0ABR2EN13_9ROSI</name>
<comment type="caution">
    <text evidence="2">The sequence shown here is derived from an EMBL/GenBank/DDBJ whole genome shotgun (WGS) entry which is preliminary data.</text>
</comment>
<proteinExistence type="predicted"/>
<evidence type="ECO:0000256" key="1">
    <source>
        <dbReference type="SAM" id="MobiDB-lite"/>
    </source>
</evidence>
<reference evidence="2 3" key="1">
    <citation type="journal article" date="2024" name="G3 (Bethesda)">
        <title>Genome assembly of Hibiscus sabdariffa L. provides insights into metabolisms of medicinal natural products.</title>
        <authorList>
            <person name="Kim T."/>
        </authorList>
    </citation>
    <scope>NUCLEOTIDE SEQUENCE [LARGE SCALE GENOMIC DNA]</scope>
    <source>
        <strain evidence="2">TK-2024</strain>
        <tissue evidence="2">Old leaves</tissue>
    </source>
</reference>
<dbReference type="Proteomes" id="UP001472677">
    <property type="component" value="Unassembled WGS sequence"/>
</dbReference>
<gene>
    <name evidence="2" type="ORF">V6N12_035541</name>
</gene>
<dbReference type="EMBL" id="JBBPBM010000011">
    <property type="protein sequence ID" value="KAK8563393.1"/>
    <property type="molecule type" value="Genomic_DNA"/>
</dbReference>
<evidence type="ECO:0000313" key="3">
    <source>
        <dbReference type="Proteomes" id="UP001472677"/>
    </source>
</evidence>
<sequence length="89" mass="9337">MPKNSSSRVASNTGASKKSSLDPSKHSVLTTSASAPPTVINRGKQQQGPFCIIDSQYDSLAHGGTITIILENPTNKAEVQSDGHPVVLH</sequence>
<feature type="region of interest" description="Disordered" evidence="1">
    <location>
        <begin position="1"/>
        <end position="44"/>
    </location>
</feature>
<protein>
    <submittedName>
        <fullName evidence="2">Uncharacterized protein</fullName>
    </submittedName>
</protein>
<organism evidence="2 3">
    <name type="scientific">Hibiscus sabdariffa</name>
    <name type="common">roselle</name>
    <dbReference type="NCBI Taxonomy" id="183260"/>
    <lineage>
        <taxon>Eukaryota</taxon>
        <taxon>Viridiplantae</taxon>
        <taxon>Streptophyta</taxon>
        <taxon>Embryophyta</taxon>
        <taxon>Tracheophyta</taxon>
        <taxon>Spermatophyta</taxon>
        <taxon>Magnoliopsida</taxon>
        <taxon>eudicotyledons</taxon>
        <taxon>Gunneridae</taxon>
        <taxon>Pentapetalae</taxon>
        <taxon>rosids</taxon>
        <taxon>malvids</taxon>
        <taxon>Malvales</taxon>
        <taxon>Malvaceae</taxon>
        <taxon>Malvoideae</taxon>
        <taxon>Hibiscus</taxon>
    </lineage>
</organism>
<feature type="compositionally biased region" description="Polar residues" evidence="1">
    <location>
        <begin position="26"/>
        <end position="35"/>
    </location>
</feature>
<evidence type="ECO:0000313" key="2">
    <source>
        <dbReference type="EMBL" id="KAK8563393.1"/>
    </source>
</evidence>